<organism evidence="1 2">
    <name type="scientific">Actinacidiphila bryophytorum</name>
    <dbReference type="NCBI Taxonomy" id="1436133"/>
    <lineage>
        <taxon>Bacteria</taxon>
        <taxon>Bacillati</taxon>
        <taxon>Actinomycetota</taxon>
        <taxon>Actinomycetes</taxon>
        <taxon>Kitasatosporales</taxon>
        <taxon>Streptomycetaceae</taxon>
        <taxon>Actinacidiphila</taxon>
    </lineage>
</organism>
<dbReference type="AlphaFoldDB" id="A0A9W4E6U3"/>
<reference evidence="1" key="1">
    <citation type="submission" date="2021-06" db="EMBL/GenBank/DDBJ databases">
        <authorList>
            <person name="Arsene-Ploetze F."/>
        </authorList>
    </citation>
    <scope>NUCLEOTIDE SEQUENCE</scope>
    <source>
        <strain evidence="1">SBRY1</strain>
    </source>
</reference>
<evidence type="ECO:0000313" key="2">
    <source>
        <dbReference type="Proteomes" id="UP001153328"/>
    </source>
</evidence>
<keyword evidence="2" id="KW-1185">Reference proteome</keyword>
<sequence>MFLWDETLSRQAVVVQRTRRTSRFSFDPM</sequence>
<accession>A0A9W4E6U3</accession>
<protein>
    <submittedName>
        <fullName evidence="1">Uncharacterized protein</fullName>
    </submittedName>
</protein>
<gene>
    <name evidence="1" type="ORF">SBRY_20890</name>
</gene>
<name>A0A9W4E6U3_9ACTN</name>
<dbReference type="Proteomes" id="UP001153328">
    <property type="component" value="Unassembled WGS sequence"/>
</dbReference>
<evidence type="ECO:0000313" key="1">
    <source>
        <dbReference type="EMBL" id="CAG7632591.1"/>
    </source>
</evidence>
<proteinExistence type="predicted"/>
<comment type="caution">
    <text evidence="1">The sequence shown here is derived from an EMBL/GenBank/DDBJ whole genome shotgun (WGS) entry which is preliminary data.</text>
</comment>
<dbReference type="EMBL" id="CAJVAX010000012">
    <property type="protein sequence ID" value="CAG7632591.1"/>
    <property type="molecule type" value="Genomic_DNA"/>
</dbReference>